<dbReference type="HOGENOM" id="CLU_1195818_0_0_1"/>
<organism evidence="7 8">
    <name type="scientific">Caenorhabditis elegans</name>
    <dbReference type="NCBI Taxonomy" id="6239"/>
    <lineage>
        <taxon>Eukaryota</taxon>
        <taxon>Metazoa</taxon>
        <taxon>Ecdysozoa</taxon>
        <taxon>Nematoda</taxon>
        <taxon>Chromadorea</taxon>
        <taxon>Rhabditida</taxon>
        <taxon>Rhabditina</taxon>
        <taxon>Rhabditomorpha</taxon>
        <taxon>Rhabditoidea</taxon>
        <taxon>Rhabditidae</taxon>
        <taxon>Peloderinae</taxon>
        <taxon>Caenorhabditis</taxon>
    </lineage>
</organism>
<evidence type="ECO:0000313" key="7">
    <source>
        <dbReference type="EMBL" id="CAA16346.1"/>
    </source>
</evidence>
<dbReference type="UCSC" id="Y38H8A.2a">
    <property type="organism name" value="c. elegans"/>
</dbReference>
<dbReference type="ExpressionAtlas" id="O62427">
    <property type="expression patterns" value="baseline and differential"/>
</dbReference>
<dbReference type="STRING" id="6239.Y38H8A.2a.1"/>
<dbReference type="RefSeq" id="NP_001041022.1">
    <property type="nucleotide sequence ID" value="NM_001047557.1"/>
</dbReference>
<name>O62427_CAEEL</name>
<dbReference type="EMBL" id="BX284604">
    <property type="protein sequence ID" value="CAA16346.1"/>
    <property type="molecule type" value="Genomic_DNA"/>
</dbReference>
<keyword evidence="1" id="KW-0479">Metal-binding</keyword>
<feature type="compositionally biased region" description="Polar residues" evidence="5">
    <location>
        <begin position="12"/>
        <end position="24"/>
    </location>
</feature>
<dbReference type="CTD" id="189703"/>
<dbReference type="OMA" id="NGPYEKD"/>
<gene>
    <name evidence="7" type="ORF">CELE_Y38H8A.2</name>
    <name evidence="7 9" type="ORF">Y38H8A.2</name>
</gene>
<dbReference type="PIR" id="T26717">
    <property type="entry name" value="T26717"/>
</dbReference>
<dbReference type="eggNOG" id="ENOG502TGQM">
    <property type="taxonomic scope" value="Eukaryota"/>
</dbReference>
<keyword evidence="8" id="KW-1185">Reference proteome</keyword>
<evidence type="ECO:0000259" key="6">
    <source>
        <dbReference type="PROSITE" id="PS50089"/>
    </source>
</evidence>
<keyword evidence="2 4" id="KW-0863">Zinc-finger</keyword>
<dbReference type="InterPro" id="IPR013083">
    <property type="entry name" value="Znf_RING/FYVE/PHD"/>
</dbReference>
<dbReference type="GeneID" id="189703"/>
<sequence>MENKEKIFNAQHPLSNVNARSITYRSGGKSPKSPRRVDEENKTDEELGDALGISHRCDECDEMMKFETWVERQDAILECGHGYCKKCIPNIKKDAHTLTKCPVVAVKCRIPNWYQTGQAAKPSHRKSEAARKEYSTKAKLWNFEYKGRPLVVSLRRDATYGDLETSLSMLLNIDLKTNMILIHLPHSYNGADVNYFMKADDSLTNGPYEKDTKLSHLRHPKIAALSLEVTEKKTPSSETPSKENPKSPGPLDSNK</sequence>
<evidence type="ECO:0000256" key="2">
    <source>
        <dbReference type="ARBA" id="ARBA00022771"/>
    </source>
</evidence>
<dbReference type="AGR" id="WB:WBGene00012636"/>
<feature type="region of interest" description="Disordered" evidence="5">
    <location>
        <begin position="1"/>
        <end position="45"/>
    </location>
</feature>
<evidence type="ECO:0000256" key="3">
    <source>
        <dbReference type="ARBA" id="ARBA00022833"/>
    </source>
</evidence>
<dbReference type="InParanoid" id="O62427"/>
<feature type="domain" description="RING-type" evidence="6">
    <location>
        <begin position="57"/>
        <end position="103"/>
    </location>
</feature>
<evidence type="ECO:0000256" key="1">
    <source>
        <dbReference type="ARBA" id="ARBA00022723"/>
    </source>
</evidence>
<dbReference type="GO" id="GO:0008270">
    <property type="term" value="F:zinc ion binding"/>
    <property type="evidence" value="ECO:0007669"/>
    <property type="project" value="UniProtKB-KW"/>
</dbReference>
<accession>O62427</accession>
<dbReference type="WormBase" id="Y38H8A.2a">
    <property type="protein sequence ID" value="CE18364"/>
    <property type="gene ID" value="WBGene00012636"/>
</dbReference>
<dbReference type="AlphaFoldDB" id="O62427"/>
<proteinExistence type="predicted"/>
<dbReference type="InterPro" id="IPR017907">
    <property type="entry name" value="Znf_RING_CS"/>
</dbReference>
<dbReference type="InterPro" id="IPR018957">
    <property type="entry name" value="Znf_C3HC4_RING-type"/>
</dbReference>
<dbReference type="FunCoup" id="O62427">
    <property type="interactions" value="280"/>
</dbReference>
<dbReference type="DIP" id="DIP-25296N"/>
<dbReference type="Bgee" id="WBGene00012636">
    <property type="expression patterns" value="Expressed in material anatomical entity and 2 other cell types or tissues"/>
</dbReference>
<dbReference type="KEGG" id="cel:CELE_Y38H8A.2"/>
<dbReference type="Proteomes" id="UP000001940">
    <property type="component" value="Chromosome IV"/>
</dbReference>
<dbReference type="PROSITE" id="PS00518">
    <property type="entry name" value="ZF_RING_1"/>
    <property type="match status" value="1"/>
</dbReference>
<dbReference type="IntAct" id="O62427">
    <property type="interactions" value="1"/>
</dbReference>
<feature type="region of interest" description="Disordered" evidence="5">
    <location>
        <begin position="225"/>
        <end position="255"/>
    </location>
</feature>
<evidence type="ECO:0000313" key="9">
    <source>
        <dbReference type="WormBase" id="Y38H8A.2a"/>
    </source>
</evidence>
<dbReference type="PROSITE" id="PS50089">
    <property type="entry name" value="ZF_RING_2"/>
    <property type="match status" value="1"/>
</dbReference>
<dbReference type="Pfam" id="PF00097">
    <property type="entry name" value="zf-C3HC4"/>
    <property type="match status" value="1"/>
</dbReference>
<dbReference type="SUPFAM" id="SSF57850">
    <property type="entry name" value="RING/U-box"/>
    <property type="match status" value="1"/>
</dbReference>
<reference evidence="7 8" key="1">
    <citation type="journal article" date="1998" name="Science">
        <title>Genome sequence of the nematode C. elegans: a platform for investigating biology.</title>
        <authorList>
            <consortium name="The C. elegans sequencing consortium"/>
            <person name="Sulson J.E."/>
            <person name="Waterston R."/>
        </authorList>
    </citation>
    <scope>NUCLEOTIDE SEQUENCE [LARGE SCALE GENOMIC DNA]</scope>
    <source>
        <strain evidence="7 8">Bristol N2</strain>
    </source>
</reference>
<evidence type="ECO:0000256" key="4">
    <source>
        <dbReference type="PROSITE-ProRule" id="PRU00175"/>
    </source>
</evidence>
<dbReference type="OrthoDB" id="5849472at2759"/>
<evidence type="ECO:0000313" key="8">
    <source>
        <dbReference type="Proteomes" id="UP000001940"/>
    </source>
</evidence>
<keyword evidence="3" id="KW-0862">Zinc</keyword>
<feature type="compositionally biased region" description="Basic and acidic residues" evidence="5">
    <location>
        <begin position="229"/>
        <end position="245"/>
    </location>
</feature>
<dbReference type="InterPro" id="IPR001841">
    <property type="entry name" value="Znf_RING"/>
</dbReference>
<dbReference type="PaxDb" id="6239-Y38H8A.2a"/>
<dbReference type="Gene3D" id="3.30.40.10">
    <property type="entry name" value="Zinc/RING finger domain, C3HC4 (zinc finger)"/>
    <property type="match status" value="1"/>
</dbReference>
<evidence type="ECO:0000256" key="5">
    <source>
        <dbReference type="SAM" id="MobiDB-lite"/>
    </source>
</evidence>
<protein>
    <submittedName>
        <fullName evidence="7">RING-type domain-containing protein</fullName>
    </submittedName>
</protein>